<sequence>MTEFRNSPAIAPPVGAYSHAVRTSGPGQWLHIAGQIGVDKQGALASGIQAQADAAWSNLVAILEDAGMGVQDLVKITTYLLDSNDLAAVNAVRKQYLGESRPAATLIVAKELARPEWLFEIEAVAFKPD</sequence>
<evidence type="ECO:0000256" key="1">
    <source>
        <dbReference type="ARBA" id="ARBA00010552"/>
    </source>
</evidence>
<dbReference type="PANTHER" id="PTHR11803:SF58">
    <property type="entry name" value="PROTEIN HMF1-RELATED"/>
    <property type="match status" value="1"/>
</dbReference>
<dbReference type="PANTHER" id="PTHR11803">
    <property type="entry name" value="2-IMINOBUTANOATE/2-IMINOPROPANOATE DEAMINASE RIDA"/>
    <property type="match status" value="1"/>
</dbReference>
<gene>
    <name evidence="2" type="ORF">ABIE13_001748</name>
</gene>
<dbReference type="Proteomes" id="UP001549320">
    <property type="component" value="Unassembled WGS sequence"/>
</dbReference>
<dbReference type="EMBL" id="JBEPSH010000003">
    <property type="protein sequence ID" value="MET4576639.1"/>
    <property type="molecule type" value="Genomic_DNA"/>
</dbReference>
<dbReference type="RefSeq" id="WP_354442704.1">
    <property type="nucleotide sequence ID" value="NZ_JBEPSH010000003.1"/>
</dbReference>
<comment type="similarity">
    <text evidence="1">Belongs to the RutC family.</text>
</comment>
<dbReference type="GO" id="GO:0120241">
    <property type="term" value="F:2-iminobutanoate/2-iminopropanoate deaminase"/>
    <property type="evidence" value="ECO:0007669"/>
    <property type="project" value="UniProtKB-EC"/>
</dbReference>
<dbReference type="CDD" id="cd00448">
    <property type="entry name" value="YjgF_YER057c_UK114_family"/>
    <property type="match status" value="1"/>
</dbReference>
<keyword evidence="2" id="KW-0378">Hydrolase</keyword>
<organism evidence="2 3">
    <name type="scientific">Ottowia thiooxydans</name>
    <dbReference type="NCBI Taxonomy" id="219182"/>
    <lineage>
        <taxon>Bacteria</taxon>
        <taxon>Pseudomonadati</taxon>
        <taxon>Pseudomonadota</taxon>
        <taxon>Betaproteobacteria</taxon>
        <taxon>Burkholderiales</taxon>
        <taxon>Comamonadaceae</taxon>
        <taxon>Ottowia</taxon>
    </lineage>
</organism>
<name>A0ABV2Q6I1_9BURK</name>
<dbReference type="InterPro" id="IPR035959">
    <property type="entry name" value="RutC-like_sf"/>
</dbReference>
<evidence type="ECO:0000313" key="3">
    <source>
        <dbReference type="Proteomes" id="UP001549320"/>
    </source>
</evidence>
<keyword evidence="3" id="KW-1185">Reference proteome</keyword>
<evidence type="ECO:0000313" key="2">
    <source>
        <dbReference type="EMBL" id="MET4576639.1"/>
    </source>
</evidence>
<dbReference type="InterPro" id="IPR006175">
    <property type="entry name" value="YjgF/YER057c/UK114"/>
</dbReference>
<dbReference type="Pfam" id="PF01042">
    <property type="entry name" value="Ribonuc_L-PSP"/>
    <property type="match status" value="1"/>
</dbReference>
<proteinExistence type="inferred from homology"/>
<reference evidence="2 3" key="1">
    <citation type="submission" date="2024-06" db="EMBL/GenBank/DDBJ databases">
        <title>Sorghum-associated microbial communities from plants grown in Nebraska, USA.</title>
        <authorList>
            <person name="Schachtman D."/>
        </authorList>
    </citation>
    <scope>NUCLEOTIDE SEQUENCE [LARGE SCALE GENOMIC DNA]</scope>
    <source>
        <strain evidence="2 3">2709</strain>
    </source>
</reference>
<protein>
    <submittedName>
        <fullName evidence="2">2-iminobutanoate/2-iminopropanoate deaminase</fullName>
        <ecNumber evidence="2">3.5.99.10</ecNumber>
    </submittedName>
</protein>
<accession>A0ABV2Q6I1</accession>
<dbReference type="SUPFAM" id="SSF55298">
    <property type="entry name" value="YjgF-like"/>
    <property type="match status" value="1"/>
</dbReference>
<dbReference type="Gene3D" id="3.30.1330.40">
    <property type="entry name" value="RutC-like"/>
    <property type="match status" value="1"/>
</dbReference>
<comment type="caution">
    <text evidence="2">The sequence shown here is derived from an EMBL/GenBank/DDBJ whole genome shotgun (WGS) entry which is preliminary data.</text>
</comment>
<dbReference type="EC" id="3.5.99.10" evidence="2"/>